<name>Q08QP8_STIAD</name>
<dbReference type="Proteomes" id="UP000032702">
    <property type="component" value="Unassembled WGS sequence"/>
</dbReference>
<dbReference type="EMBL" id="AAMD01000203">
    <property type="protein sequence ID" value="EAU62809.1"/>
    <property type="molecule type" value="Genomic_DNA"/>
</dbReference>
<dbReference type="AlphaFoldDB" id="Q08QP8"/>
<evidence type="ECO:0000313" key="2">
    <source>
        <dbReference type="EMBL" id="EAU62809.1"/>
    </source>
</evidence>
<accession>Q08QP8</accession>
<organism evidence="2 3">
    <name type="scientific">Stigmatella aurantiaca (strain DW4/3-1)</name>
    <dbReference type="NCBI Taxonomy" id="378806"/>
    <lineage>
        <taxon>Bacteria</taxon>
        <taxon>Pseudomonadati</taxon>
        <taxon>Myxococcota</taxon>
        <taxon>Myxococcia</taxon>
        <taxon>Myxococcales</taxon>
        <taxon>Cystobacterineae</taxon>
        <taxon>Archangiaceae</taxon>
        <taxon>Stigmatella</taxon>
    </lineage>
</organism>
<protein>
    <recommendedName>
        <fullName evidence="4">Outer membrane protein beta-barrel domain-containing protein</fullName>
    </recommendedName>
</protein>
<evidence type="ECO:0000256" key="1">
    <source>
        <dbReference type="SAM" id="MobiDB-lite"/>
    </source>
</evidence>
<evidence type="ECO:0000313" key="3">
    <source>
        <dbReference type="Proteomes" id="UP000032702"/>
    </source>
</evidence>
<gene>
    <name evidence="2" type="ORF">STIAU_6413</name>
</gene>
<sequence length="238" mass="25391">MEPAPHGAPWVYRVTPLPGAETVSVAVRRHKAQAQAQVQVGQPPPPPEPPPTPPEPLPLPPPEPPPAPSRVRRGVALHLLAGAFFAEGSNQGPLVALGLSYPLPFWGQRLSLEAEAGVRRIALTVTLENQGELRSRVLAAPVLASARLTLLEGGAFALHGRVGGGLLPFQHDVSSNFQSGFQEGKLSAMAFVSAQAAYRFGHWSALLEPRWEHGPVRTPRLDAKLGGIAFTLGVRYEP</sequence>
<feature type="compositionally biased region" description="Pro residues" evidence="1">
    <location>
        <begin position="42"/>
        <end position="68"/>
    </location>
</feature>
<reference evidence="2 3" key="1">
    <citation type="submission" date="2006-04" db="EMBL/GenBank/DDBJ databases">
        <authorList>
            <person name="Nierman W.C."/>
        </authorList>
    </citation>
    <scope>NUCLEOTIDE SEQUENCE [LARGE SCALE GENOMIC DNA]</scope>
    <source>
        <strain evidence="2 3">DW4/3-1</strain>
    </source>
</reference>
<proteinExistence type="predicted"/>
<evidence type="ECO:0008006" key="4">
    <source>
        <dbReference type="Google" id="ProtNLM"/>
    </source>
</evidence>
<feature type="region of interest" description="Disordered" evidence="1">
    <location>
        <begin position="29"/>
        <end position="70"/>
    </location>
</feature>
<comment type="caution">
    <text evidence="2">The sequence shown here is derived from an EMBL/GenBank/DDBJ whole genome shotgun (WGS) entry which is preliminary data.</text>
</comment>